<accession>A0AAP2REC6</accession>
<dbReference type="InterPro" id="IPR038723">
    <property type="entry name" value="ArnR1-like_HTH"/>
</dbReference>
<dbReference type="InterPro" id="IPR036390">
    <property type="entry name" value="WH_DNA-bd_sf"/>
</dbReference>
<gene>
    <name evidence="2" type="ORF">CUJ83_12060</name>
</gene>
<dbReference type="Proteomes" id="UP001320159">
    <property type="component" value="Unassembled WGS sequence"/>
</dbReference>
<dbReference type="RefSeq" id="WP_230742590.1">
    <property type="nucleotide sequence ID" value="NZ_PGCK01000010.1"/>
</dbReference>
<dbReference type="Pfam" id="PF14947">
    <property type="entry name" value="HTH_45"/>
    <property type="match status" value="1"/>
</dbReference>
<proteinExistence type="predicted"/>
<dbReference type="AlphaFoldDB" id="A0AAP2REC6"/>
<evidence type="ECO:0000313" key="3">
    <source>
        <dbReference type="Proteomes" id="UP001320159"/>
    </source>
</evidence>
<evidence type="ECO:0000313" key="2">
    <source>
        <dbReference type="EMBL" id="MCD1295733.1"/>
    </source>
</evidence>
<name>A0AAP2REC6_9EURY</name>
<dbReference type="SUPFAM" id="SSF46785">
    <property type="entry name" value="Winged helix' DNA-binding domain"/>
    <property type="match status" value="1"/>
</dbReference>
<sequence length="103" mass="11585">MDILKTLSYAGTMDVLFSICKGKSKFTDIMFETELNPGILNRLLKTLIVSGILIKDLDGYHLSEKGTKVVLYTLQILNTENENKNYEALIDILSGRIQHHAEA</sequence>
<dbReference type="EMBL" id="PGCK01000010">
    <property type="protein sequence ID" value="MCD1295733.1"/>
    <property type="molecule type" value="Genomic_DNA"/>
</dbReference>
<reference evidence="2 3" key="1">
    <citation type="submission" date="2017-11" db="EMBL/GenBank/DDBJ databases">
        <title>Isolation and Characterization of Family Methanocellaceae Species from Potential Methane Hydrate Area Offshore Southwestern Taiwan.</title>
        <authorList>
            <person name="Zhang W.-L."/>
            <person name="Chen W.-C."/>
            <person name="Lai M.-C."/>
            <person name="Chen S.-C."/>
        </authorList>
    </citation>
    <scope>NUCLEOTIDE SEQUENCE [LARGE SCALE GENOMIC DNA]</scope>
    <source>
        <strain evidence="2 3">CWC-04</strain>
    </source>
</reference>
<dbReference type="Gene3D" id="1.10.10.10">
    <property type="entry name" value="Winged helix-like DNA-binding domain superfamily/Winged helix DNA-binding domain"/>
    <property type="match status" value="1"/>
</dbReference>
<evidence type="ECO:0000259" key="1">
    <source>
        <dbReference type="Pfam" id="PF14947"/>
    </source>
</evidence>
<dbReference type="InterPro" id="IPR036388">
    <property type="entry name" value="WH-like_DNA-bd_sf"/>
</dbReference>
<comment type="caution">
    <text evidence="2">The sequence shown here is derived from an EMBL/GenBank/DDBJ whole genome shotgun (WGS) entry which is preliminary data.</text>
</comment>
<feature type="domain" description="ArnR1-like winged helix-turn-helix" evidence="1">
    <location>
        <begin position="13"/>
        <end position="70"/>
    </location>
</feature>
<protein>
    <submittedName>
        <fullName evidence="2">ArsR family transcriptional regulator</fullName>
    </submittedName>
</protein>
<organism evidence="2 3">
    <name type="scientific">Methanooceanicella nereidis</name>
    <dbReference type="NCBI Taxonomy" id="2052831"/>
    <lineage>
        <taxon>Archaea</taxon>
        <taxon>Methanobacteriati</taxon>
        <taxon>Methanobacteriota</taxon>
        <taxon>Stenosarchaea group</taxon>
        <taxon>Methanomicrobia</taxon>
        <taxon>Methanocellales</taxon>
        <taxon>Methanocellaceae</taxon>
        <taxon>Methanooceanicella</taxon>
    </lineage>
</organism>
<keyword evidence="3" id="KW-1185">Reference proteome</keyword>